<gene>
    <name evidence="7" type="primary">AAK6</name>
    <name evidence="7" type="ORF">AXF42_Ash021122</name>
</gene>
<dbReference type="STRING" id="1088818.A0A2H9ZWZ9"/>
<dbReference type="InterPro" id="IPR020618">
    <property type="entry name" value="Adenyl_kinase_AK6"/>
</dbReference>
<dbReference type="OrthoDB" id="10251185at2759"/>
<keyword evidence="3 7" id="KW-0808">Transferase</keyword>
<dbReference type="PANTHER" id="PTHR12595">
    <property type="entry name" value="POS9-ACTIVATING FACTOR FAP7-RELATED"/>
    <property type="match status" value="1"/>
</dbReference>
<dbReference type="GO" id="GO:0006364">
    <property type="term" value="P:rRNA processing"/>
    <property type="evidence" value="ECO:0007669"/>
    <property type="project" value="UniProtKB-KW"/>
</dbReference>
<dbReference type="AlphaFoldDB" id="A0A2H9ZWZ9"/>
<dbReference type="PANTHER" id="PTHR12595:SF0">
    <property type="entry name" value="ADENYLATE KINASE ISOENZYME 6"/>
    <property type="match status" value="1"/>
</dbReference>
<dbReference type="GO" id="GO:0004017">
    <property type="term" value="F:AMP kinase activity"/>
    <property type="evidence" value="ECO:0007669"/>
    <property type="project" value="UniProtKB-EC"/>
</dbReference>
<dbReference type="Proteomes" id="UP000236161">
    <property type="component" value="Unassembled WGS sequence"/>
</dbReference>
<keyword evidence="5 7" id="KW-0418">Kinase</keyword>
<organism evidence="7 8">
    <name type="scientific">Apostasia shenzhenica</name>
    <dbReference type="NCBI Taxonomy" id="1088818"/>
    <lineage>
        <taxon>Eukaryota</taxon>
        <taxon>Viridiplantae</taxon>
        <taxon>Streptophyta</taxon>
        <taxon>Embryophyta</taxon>
        <taxon>Tracheophyta</taxon>
        <taxon>Spermatophyta</taxon>
        <taxon>Magnoliopsida</taxon>
        <taxon>Liliopsida</taxon>
        <taxon>Asparagales</taxon>
        <taxon>Orchidaceae</taxon>
        <taxon>Apostasioideae</taxon>
        <taxon>Apostasia</taxon>
    </lineage>
</organism>
<accession>A0A2H9ZWZ9</accession>
<dbReference type="GO" id="GO:0016887">
    <property type="term" value="F:ATP hydrolysis activity"/>
    <property type="evidence" value="ECO:0007669"/>
    <property type="project" value="InterPro"/>
</dbReference>
<sequence length="64" mass="7378">MCRGYMGAKLTNNIECEIFQVLLEEARSSYAEDVVLAMQSNCVEDISRNVAQLTEWINNWRPHS</sequence>
<dbReference type="GO" id="GO:0005737">
    <property type="term" value="C:cytoplasm"/>
    <property type="evidence" value="ECO:0007669"/>
    <property type="project" value="TreeGrafter"/>
</dbReference>
<name>A0A2H9ZWZ9_9ASPA</name>
<evidence type="ECO:0000256" key="1">
    <source>
        <dbReference type="ARBA" id="ARBA00022517"/>
    </source>
</evidence>
<dbReference type="EC" id="2.7.4.3" evidence="7"/>
<keyword evidence="2" id="KW-0698">rRNA processing</keyword>
<dbReference type="GO" id="GO:0005634">
    <property type="term" value="C:nucleus"/>
    <property type="evidence" value="ECO:0007669"/>
    <property type="project" value="TreeGrafter"/>
</dbReference>
<keyword evidence="8" id="KW-1185">Reference proteome</keyword>
<keyword evidence="1" id="KW-0690">Ribosome biogenesis</keyword>
<evidence type="ECO:0000256" key="4">
    <source>
        <dbReference type="ARBA" id="ARBA00022741"/>
    </source>
</evidence>
<dbReference type="InterPro" id="IPR027417">
    <property type="entry name" value="P-loop_NTPase"/>
</dbReference>
<evidence type="ECO:0000256" key="2">
    <source>
        <dbReference type="ARBA" id="ARBA00022552"/>
    </source>
</evidence>
<protein>
    <submittedName>
        <fullName evidence="7">Adenylate kinase isoenzyme 6 like</fullName>
        <ecNumber evidence="7">2.7.4.3</ecNumber>
    </submittedName>
</protein>
<dbReference type="GO" id="GO:0005524">
    <property type="term" value="F:ATP binding"/>
    <property type="evidence" value="ECO:0007669"/>
    <property type="project" value="UniProtKB-KW"/>
</dbReference>
<dbReference type="EMBL" id="KZ453094">
    <property type="protein sequence ID" value="PKA47792.1"/>
    <property type="molecule type" value="Genomic_DNA"/>
</dbReference>
<evidence type="ECO:0000313" key="7">
    <source>
        <dbReference type="EMBL" id="PKA47792.1"/>
    </source>
</evidence>
<keyword evidence="6" id="KW-0067">ATP-binding</keyword>
<reference evidence="7 8" key="1">
    <citation type="journal article" date="2017" name="Nature">
        <title>The Apostasia genome and the evolution of orchids.</title>
        <authorList>
            <person name="Zhang G.Q."/>
            <person name="Liu K.W."/>
            <person name="Li Z."/>
            <person name="Lohaus R."/>
            <person name="Hsiao Y.Y."/>
            <person name="Niu S.C."/>
            <person name="Wang J.Y."/>
            <person name="Lin Y.C."/>
            <person name="Xu Q."/>
            <person name="Chen L.J."/>
            <person name="Yoshida K."/>
            <person name="Fujiwara S."/>
            <person name="Wang Z.W."/>
            <person name="Zhang Y.Q."/>
            <person name="Mitsuda N."/>
            <person name="Wang M."/>
            <person name="Liu G.H."/>
            <person name="Pecoraro L."/>
            <person name="Huang H.X."/>
            <person name="Xiao X.J."/>
            <person name="Lin M."/>
            <person name="Wu X.Y."/>
            <person name="Wu W.L."/>
            <person name="Chen Y.Y."/>
            <person name="Chang S.B."/>
            <person name="Sakamoto S."/>
            <person name="Ohme-Takagi M."/>
            <person name="Yagi M."/>
            <person name="Zeng S.J."/>
            <person name="Shen C.Y."/>
            <person name="Yeh C.M."/>
            <person name="Luo Y.B."/>
            <person name="Tsai W.C."/>
            <person name="Van de Peer Y."/>
            <person name="Liu Z.J."/>
        </authorList>
    </citation>
    <scope>NUCLEOTIDE SEQUENCE [LARGE SCALE GENOMIC DNA]</scope>
    <source>
        <strain evidence="8">cv. Shenzhen</strain>
        <tissue evidence="7">Stem</tissue>
    </source>
</reference>
<proteinExistence type="predicted"/>
<dbReference type="Gene3D" id="3.40.50.300">
    <property type="entry name" value="P-loop containing nucleotide triphosphate hydrolases"/>
    <property type="match status" value="1"/>
</dbReference>
<keyword evidence="4" id="KW-0547">Nucleotide-binding</keyword>
<evidence type="ECO:0000256" key="5">
    <source>
        <dbReference type="ARBA" id="ARBA00022777"/>
    </source>
</evidence>
<evidence type="ECO:0000313" key="8">
    <source>
        <dbReference type="Proteomes" id="UP000236161"/>
    </source>
</evidence>
<evidence type="ECO:0000256" key="6">
    <source>
        <dbReference type="ARBA" id="ARBA00022840"/>
    </source>
</evidence>
<evidence type="ECO:0000256" key="3">
    <source>
        <dbReference type="ARBA" id="ARBA00022679"/>
    </source>
</evidence>